<feature type="transmembrane region" description="Helical" evidence="5">
    <location>
        <begin position="149"/>
        <end position="168"/>
    </location>
</feature>
<feature type="transmembrane region" description="Helical" evidence="5">
    <location>
        <begin position="52"/>
        <end position="72"/>
    </location>
</feature>
<sequence>MECFVTALYSVSLSMSAFFQNNLLLRKACNSSVPFGECTEGEAHAQHVVSTIYSWKAAIQYTIPVVIIILAGSSKNYSITLAALLMCQAVLVGRIGGEYAVSYLFMRFKFKWYEVEYSYFAAYKMLTIFFGTLFSVTVLSHRLKINDAIIGYIACTFDILAAVCYVFANEPWQLYIIPLIDFFHGTALTISTSLTSKIVENEKLGRLNSVQGLMSTFMSFILVSLYSATYNLTFEYLPGAVFLLNIILTFPLLIIFMIIYCKCKHMWTAKEITQS</sequence>
<evidence type="ECO:0000256" key="2">
    <source>
        <dbReference type="ARBA" id="ARBA00022692"/>
    </source>
</evidence>
<dbReference type="RefSeq" id="XP_016660972.1">
    <property type="nucleotide sequence ID" value="XM_016805483.2"/>
</dbReference>
<dbReference type="GO" id="GO:0022857">
    <property type="term" value="F:transmembrane transporter activity"/>
    <property type="evidence" value="ECO:0007669"/>
    <property type="project" value="TreeGrafter"/>
</dbReference>
<feature type="transmembrane region" description="Helical" evidence="5">
    <location>
        <begin position="240"/>
        <end position="261"/>
    </location>
</feature>
<dbReference type="Proteomes" id="UP000007819">
    <property type="component" value="Chromosome A1"/>
</dbReference>
<dbReference type="GeneID" id="100160646"/>
<keyword evidence="2 5" id="KW-0812">Transmembrane</keyword>
<evidence type="ECO:0000313" key="6">
    <source>
        <dbReference type="EnsemblMetazoa" id="XP_016660972.1"/>
    </source>
</evidence>
<dbReference type="AlphaFoldDB" id="A0A8R2D4F7"/>
<keyword evidence="3 5" id="KW-1133">Transmembrane helix</keyword>
<dbReference type="GO" id="GO:0016020">
    <property type="term" value="C:membrane"/>
    <property type="evidence" value="ECO:0007669"/>
    <property type="project" value="UniProtKB-SubCell"/>
</dbReference>
<dbReference type="PANTHER" id="PTHR23507">
    <property type="entry name" value="ZGC:174356"/>
    <property type="match status" value="1"/>
</dbReference>
<evidence type="ECO:0008006" key="8">
    <source>
        <dbReference type="Google" id="ProtNLM"/>
    </source>
</evidence>
<reference evidence="7" key="1">
    <citation type="submission" date="2010-06" db="EMBL/GenBank/DDBJ databases">
        <authorList>
            <person name="Jiang H."/>
            <person name="Abraham K."/>
            <person name="Ali S."/>
            <person name="Alsbrooks S.L."/>
            <person name="Anim B.N."/>
            <person name="Anosike U.S."/>
            <person name="Attaway T."/>
            <person name="Bandaranaike D.P."/>
            <person name="Battles P.K."/>
            <person name="Bell S.N."/>
            <person name="Bell A.V."/>
            <person name="Beltran B."/>
            <person name="Bickham C."/>
            <person name="Bustamante Y."/>
            <person name="Caleb T."/>
            <person name="Canada A."/>
            <person name="Cardenas V."/>
            <person name="Carter K."/>
            <person name="Chacko J."/>
            <person name="Chandrabose M.N."/>
            <person name="Chavez D."/>
            <person name="Chavez A."/>
            <person name="Chen L."/>
            <person name="Chu H.-S."/>
            <person name="Claassen K.J."/>
            <person name="Cockrell R."/>
            <person name="Collins M."/>
            <person name="Cooper J.A."/>
            <person name="Cree A."/>
            <person name="Curry S.M."/>
            <person name="Da Y."/>
            <person name="Dao M.D."/>
            <person name="Das B."/>
            <person name="Davila M.-L."/>
            <person name="Davy-Carroll L."/>
            <person name="Denson S."/>
            <person name="Dinh H."/>
            <person name="Ebong V.E."/>
            <person name="Edwards J.R."/>
            <person name="Egan A."/>
            <person name="El-Daye J."/>
            <person name="Escobedo L."/>
            <person name="Fernandez S."/>
            <person name="Fernando P.R."/>
            <person name="Flagg N."/>
            <person name="Forbes L.D."/>
            <person name="Fowler R.G."/>
            <person name="Fu Q."/>
            <person name="Gabisi R.A."/>
            <person name="Ganer J."/>
            <person name="Garbino Pronczuk A."/>
            <person name="Garcia R.M."/>
            <person name="Garner T."/>
            <person name="Garrett T.E."/>
            <person name="Gonzalez D.A."/>
            <person name="Hamid H."/>
            <person name="Hawkins E.S."/>
            <person name="Hirani K."/>
            <person name="Hogues M.E."/>
            <person name="Hollins B."/>
            <person name="Hsiao C.-H."/>
            <person name="Jabil R."/>
            <person name="James M.L."/>
            <person name="Jhangiani S.N."/>
            <person name="Johnson B."/>
            <person name="Johnson Q."/>
            <person name="Joshi V."/>
            <person name="Kalu J.B."/>
            <person name="Kam C."/>
            <person name="Kashfia A."/>
            <person name="Keebler J."/>
            <person name="Kisamo H."/>
            <person name="Kovar C.L."/>
            <person name="Lago L.A."/>
            <person name="Lai C.-Y."/>
            <person name="Laidlaw J."/>
            <person name="Lara F."/>
            <person name="Le T.-K."/>
            <person name="Lee S.L."/>
            <person name="Legall F.H."/>
            <person name="Lemon S.J."/>
            <person name="Lewis L.R."/>
            <person name="Li B."/>
            <person name="Liu Y."/>
            <person name="Liu Y.-S."/>
            <person name="Lopez J."/>
            <person name="Lozado R.J."/>
            <person name="Lu J."/>
            <person name="Madu R.C."/>
            <person name="Maheshwari M."/>
            <person name="Maheshwari R."/>
            <person name="Malloy K."/>
            <person name="Martinez E."/>
            <person name="Mathew T."/>
            <person name="Mercado I.C."/>
            <person name="Mercado C."/>
            <person name="Meyer B."/>
            <person name="Montgomery K."/>
            <person name="Morgan M.B."/>
            <person name="Munidasa M."/>
            <person name="Nazareth L.V."/>
            <person name="Nelson J."/>
            <person name="Ng B.M."/>
            <person name="Nguyen N.B."/>
            <person name="Nguyen P.Q."/>
            <person name="Nguyen T."/>
            <person name="Obregon M."/>
            <person name="Okwuonu G.O."/>
            <person name="Onwere C.G."/>
            <person name="Orozco G."/>
            <person name="Parra A."/>
            <person name="Patel S."/>
            <person name="Patil S."/>
            <person name="Perez A."/>
            <person name="Perez Y."/>
            <person name="Pham C."/>
            <person name="Primus E.L."/>
            <person name="Pu L.-L."/>
            <person name="Puazo M."/>
            <person name="Qin X."/>
            <person name="Quiroz J.B."/>
            <person name="Reese J."/>
            <person name="Richards S."/>
            <person name="Rives C.M."/>
            <person name="Robberts R."/>
            <person name="Ruiz S.J."/>
            <person name="Ruiz M.J."/>
            <person name="Santibanez J."/>
            <person name="Schneider B.W."/>
            <person name="Sisson I."/>
            <person name="Smith M."/>
            <person name="Sodergren E."/>
            <person name="Song X.-Z."/>
            <person name="Song B.B."/>
            <person name="Summersgill H."/>
            <person name="Thelus R."/>
            <person name="Thornton R.D."/>
            <person name="Trejos Z.Y."/>
            <person name="Usmani K."/>
            <person name="Vattathil S."/>
            <person name="Villasana D."/>
            <person name="Walker D.L."/>
            <person name="Wang S."/>
            <person name="Wang K."/>
            <person name="White C.S."/>
            <person name="Williams A.C."/>
            <person name="Williamson J."/>
            <person name="Wilson K."/>
            <person name="Woghiren I.O."/>
            <person name="Woodworth J.R."/>
            <person name="Worley K.C."/>
            <person name="Wright R.A."/>
            <person name="Wu W."/>
            <person name="Young L."/>
            <person name="Zhang L."/>
            <person name="Zhang J."/>
            <person name="Zhu Y."/>
            <person name="Muzny D.M."/>
            <person name="Weinstock G."/>
            <person name="Gibbs R.A."/>
        </authorList>
    </citation>
    <scope>NUCLEOTIDE SEQUENCE [LARGE SCALE GENOMIC DNA]</scope>
    <source>
        <strain evidence="7">LSR1</strain>
    </source>
</reference>
<evidence type="ECO:0000256" key="1">
    <source>
        <dbReference type="ARBA" id="ARBA00004141"/>
    </source>
</evidence>
<accession>A0A8R2D4F7</accession>
<feature type="transmembrane region" description="Helical" evidence="5">
    <location>
        <begin position="117"/>
        <end position="137"/>
    </location>
</feature>
<evidence type="ECO:0000256" key="3">
    <source>
        <dbReference type="ARBA" id="ARBA00022989"/>
    </source>
</evidence>
<evidence type="ECO:0000256" key="5">
    <source>
        <dbReference type="SAM" id="Phobius"/>
    </source>
</evidence>
<dbReference type="PANTHER" id="PTHR23507:SF1">
    <property type="entry name" value="FI18259P1-RELATED"/>
    <property type="match status" value="1"/>
</dbReference>
<protein>
    <recommendedName>
        <fullName evidence="8">Solute carrier family 46 member 3</fullName>
    </recommendedName>
</protein>
<feature type="transmembrane region" description="Helical" evidence="5">
    <location>
        <begin position="174"/>
        <end position="195"/>
    </location>
</feature>
<comment type="subcellular location">
    <subcellularLocation>
        <location evidence="1">Membrane</location>
        <topology evidence="1">Multi-pass membrane protein</topology>
    </subcellularLocation>
</comment>
<dbReference type="EnsemblMetazoa" id="XM_016805483.2">
    <property type="protein sequence ID" value="XP_016660972.1"/>
    <property type="gene ID" value="LOC100160646"/>
</dbReference>
<evidence type="ECO:0000256" key="4">
    <source>
        <dbReference type="ARBA" id="ARBA00023136"/>
    </source>
</evidence>
<dbReference type="SUPFAM" id="SSF103473">
    <property type="entry name" value="MFS general substrate transporter"/>
    <property type="match status" value="1"/>
</dbReference>
<dbReference type="OrthoDB" id="419734at2759"/>
<keyword evidence="7" id="KW-1185">Reference proteome</keyword>
<feature type="transmembrane region" description="Helical" evidence="5">
    <location>
        <begin position="79"/>
        <end position="97"/>
    </location>
</feature>
<proteinExistence type="predicted"/>
<evidence type="ECO:0000313" key="7">
    <source>
        <dbReference type="Proteomes" id="UP000007819"/>
    </source>
</evidence>
<keyword evidence="4 5" id="KW-0472">Membrane</keyword>
<dbReference type="InterPro" id="IPR036259">
    <property type="entry name" value="MFS_trans_sf"/>
</dbReference>
<organism evidence="6 7">
    <name type="scientific">Acyrthosiphon pisum</name>
    <name type="common">Pea aphid</name>
    <dbReference type="NCBI Taxonomy" id="7029"/>
    <lineage>
        <taxon>Eukaryota</taxon>
        <taxon>Metazoa</taxon>
        <taxon>Ecdysozoa</taxon>
        <taxon>Arthropoda</taxon>
        <taxon>Hexapoda</taxon>
        <taxon>Insecta</taxon>
        <taxon>Pterygota</taxon>
        <taxon>Neoptera</taxon>
        <taxon>Paraneoptera</taxon>
        <taxon>Hemiptera</taxon>
        <taxon>Sternorrhyncha</taxon>
        <taxon>Aphidomorpha</taxon>
        <taxon>Aphidoidea</taxon>
        <taxon>Aphididae</taxon>
        <taxon>Macrosiphini</taxon>
        <taxon>Acyrthosiphon</taxon>
    </lineage>
</organism>
<name>A0A8R2D4F7_ACYPI</name>
<reference evidence="6" key="2">
    <citation type="submission" date="2022-06" db="UniProtKB">
        <authorList>
            <consortium name="EnsemblMetazoa"/>
        </authorList>
    </citation>
    <scope>IDENTIFICATION</scope>
</reference>
<feature type="transmembrane region" description="Helical" evidence="5">
    <location>
        <begin position="207"/>
        <end position="228"/>
    </location>
</feature>